<evidence type="ECO:0000313" key="11">
    <source>
        <dbReference type="Proteomes" id="UP000015241"/>
    </source>
</evidence>
<keyword evidence="4 8" id="KW-0812">Transmembrane</keyword>
<feature type="domain" description="Cas1p 10 TM acyl transferase" evidence="9">
    <location>
        <begin position="326"/>
        <end position="772"/>
    </location>
</feature>
<evidence type="ECO:0000256" key="4">
    <source>
        <dbReference type="ARBA" id="ARBA00022692"/>
    </source>
</evidence>
<keyword evidence="6 8" id="KW-0472">Membrane</keyword>
<dbReference type="PANTHER" id="PTHR13533:SF1">
    <property type="entry name" value="N-ACETYLNEURAMINATE 9-O-ACETYLTRANSFERASE"/>
    <property type="match status" value="1"/>
</dbReference>
<keyword evidence="11" id="KW-1185">Reference proteome</keyword>
<feature type="transmembrane region" description="Helical" evidence="8">
    <location>
        <begin position="733"/>
        <end position="750"/>
    </location>
</feature>
<feature type="transmembrane region" description="Helical" evidence="8">
    <location>
        <begin position="664"/>
        <end position="683"/>
    </location>
</feature>
<evidence type="ECO:0000256" key="8">
    <source>
        <dbReference type="SAM" id="Phobius"/>
    </source>
</evidence>
<dbReference type="GO" id="GO:0045492">
    <property type="term" value="P:xylan biosynthetic process"/>
    <property type="evidence" value="ECO:0007669"/>
    <property type="project" value="TreeGrafter"/>
</dbReference>
<dbReference type="GO" id="GO:0005794">
    <property type="term" value="C:Golgi apparatus"/>
    <property type="evidence" value="ECO:0007669"/>
    <property type="project" value="TreeGrafter"/>
</dbReference>
<name>S8EFZ6_FOMSC</name>
<sequence length="875" mass="98201">MPPRRFSLSLPSQWVHFLSIVSLGIALLLGATRYFIVDRADPLHCDALLTEGQWLDDKFKNWQPEGCMMHTYNAKEISTCIPNRRVVFIGDSVTRQLFFQFAHTADSSLPTSPPSDDHKHEDYTFNAAVSSLHVSFIWDPYLNSSQAQSYLSTVPSGPSLPSLADSSDRPALLVLGSGLWYLRYADSGGLPTWEARMESTLSALRRTHTSPADTVVLLPVSDVVHTKLSRERAETMQGADIDAMNSDLRHRVHPPPPAGFSLLPAPAPGSLGGDGRPPVALPLVFNAMLDASQTEDGLHFSNAVVGMQAQVLLNLACNDVMPKTFPMDRTCCRRYPWPSALHSLVLAVAVFWGPACVLLARRVAPPTSGQPYIGDQEMPAVVMSVAAALIYLADRTDFWLKEQKQFSPWVFTFLSLLSLAAGLSTMRQADKDLGFLNREQTDEWKGWMQIAILIYHYTGASKISGIYNVIRVLVAAYLFMTGYGHTTFYIKKADFGFSRIAQVMIRLNFLTLLLAYTMNTDYISYYFAPLVSWWFLIIYGTMVPGSQYNDRTAFVLVKILLSMTLVTWFMSEHWILEAIFDFLSRTCGIHWSAREWAFRVNLDLWIVYFGMLAALAVIKIREHRLTDHPQWPLAVKGAIGASCVVLLWFFAFELYQPDKFAYNAWHPYMSFLPVGAFVVLRNANVVLRSASSRAFAWIGACSLETFIIQYHFWLAGDTKGVLLIIPGTRWRPVNLVLTTIVFIYVSHRVAQATGEITNWMCGTVKAQSLPTVAESTVNNGRRSHLPTPAVQGETIFLVQQNTEPMKDDEVPDADTPSRPQRRWVDRLADSTSPSTSTAPGFRVWYGETEWKPGVKTKLSIAAVVMWLLNIMWPYP</sequence>
<dbReference type="Proteomes" id="UP000015241">
    <property type="component" value="Unassembled WGS sequence"/>
</dbReference>
<feature type="transmembrane region" description="Helical" evidence="8">
    <location>
        <begin position="14"/>
        <end position="36"/>
    </location>
</feature>
<dbReference type="Pfam" id="PF07779">
    <property type="entry name" value="Cas1_AcylT"/>
    <property type="match status" value="1"/>
</dbReference>
<dbReference type="InterPro" id="IPR012419">
    <property type="entry name" value="Cas1_AcylTrans_dom"/>
</dbReference>
<dbReference type="GO" id="GO:0016407">
    <property type="term" value="F:acetyltransferase activity"/>
    <property type="evidence" value="ECO:0007669"/>
    <property type="project" value="TreeGrafter"/>
</dbReference>
<evidence type="ECO:0000256" key="6">
    <source>
        <dbReference type="ARBA" id="ARBA00023136"/>
    </source>
</evidence>
<feature type="transmembrane region" description="Helical" evidence="8">
    <location>
        <begin position="604"/>
        <end position="621"/>
    </location>
</feature>
<reference evidence="10 11" key="1">
    <citation type="journal article" date="2012" name="Science">
        <title>The Paleozoic origin of enzymatic lignin decomposition reconstructed from 31 fungal genomes.</title>
        <authorList>
            <person name="Floudas D."/>
            <person name="Binder M."/>
            <person name="Riley R."/>
            <person name="Barry K."/>
            <person name="Blanchette R.A."/>
            <person name="Henrissat B."/>
            <person name="Martinez A.T."/>
            <person name="Otillar R."/>
            <person name="Spatafora J.W."/>
            <person name="Yadav J.S."/>
            <person name="Aerts A."/>
            <person name="Benoit I."/>
            <person name="Boyd A."/>
            <person name="Carlson A."/>
            <person name="Copeland A."/>
            <person name="Coutinho P.M."/>
            <person name="de Vries R.P."/>
            <person name="Ferreira P."/>
            <person name="Findley K."/>
            <person name="Foster B."/>
            <person name="Gaskell J."/>
            <person name="Glotzer D."/>
            <person name="Gorecki P."/>
            <person name="Heitman J."/>
            <person name="Hesse C."/>
            <person name="Hori C."/>
            <person name="Igarashi K."/>
            <person name="Jurgens J.A."/>
            <person name="Kallen N."/>
            <person name="Kersten P."/>
            <person name="Kohler A."/>
            <person name="Kuees U."/>
            <person name="Kumar T.K.A."/>
            <person name="Kuo A."/>
            <person name="LaButti K."/>
            <person name="Larrondo L.F."/>
            <person name="Lindquist E."/>
            <person name="Ling A."/>
            <person name="Lombard V."/>
            <person name="Lucas S."/>
            <person name="Lundell T."/>
            <person name="Martin R."/>
            <person name="McLaughlin D.J."/>
            <person name="Morgenstern I."/>
            <person name="Morin E."/>
            <person name="Murat C."/>
            <person name="Nagy L.G."/>
            <person name="Nolan M."/>
            <person name="Ohm R.A."/>
            <person name="Patyshakuliyeva A."/>
            <person name="Rokas A."/>
            <person name="Ruiz-Duenas F.J."/>
            <person name="Sabat G."/>
            <person name="Salamov A."/>
            <person name="Samejima M."/>
            <person name="Schmutz J."/>
            <person name="Slot J.C."/>
            <person name="St John F."/>
            <person name="Stenlid J."/>
            <person name="Sun H."/>
            <person name="Sun S."/>
            <person name="Syed K."/>
            <person name="Tsang A."/>
            <person name="Wiebenga A."/>
            <person name="Young D."/>
            <person name="Pisabarro A."/>
            <person name="Eastwood D.C."/>
            <person name="Martin F."/>
            <person name="Cullen D."/>
            <person name="Grigoriev I.V."/>
            <person name="Hibbett D.S."/>
        </authorList>
    </citation>
    <scope>NUCLEOTIDE SEQUENCE</scope>
    <source>
        <strain evidence="11">FP-58527</strain>
    </source>
</reference>
<dbReference type="eggNOG" id="KOG1699">
    <property type="taxonomic scope" value="Eukaryota"/>
</dbReference>
<dbReference type="AlphaFoldDB" id="S8EFZ6"/>
<evidence type="ECO:0000313" key="10">
    <source>
        <dbReference type="EMBL" id="EPT04032.1"/>
    </source>
</evidence>
<keyword evidence="3" id="KW-0808">Transferase</keyword>
<comment type="subcellular location">
    <subcellularLocation>
        <location evidence="1">Membrane</location>
        <topology evidence="1">Multi-pass membrane protein</topology>
    </subcellularLocation>
</comment>
<feature type="transmembrane region" description="Helical" evidence="8">
    <location>
        <begin position="496"/>
        <end position="516"/>
    </location>
</feature>
<proteinExistence type="inferred from homology"/>
<accession>S8EFZ6</accession>
<feature type="transmembrane region" description="Helical" evidence="8">
    <location>
        <begin position="553"/>
        <end position="571"/>
    </location>
</feature>
<feature type="transmembrane region" description="Helical" evidence="8">
    <location>
        <begin position="343"/>
        <end position="364"/>
    </location>
</feature>
<protein>
    <recommendedName>
        <fullName evidence="9">Cas1p 10 TM acyl transferase domain-containing protein</fullName>
    </recommendedName>
</protein>
<keyword evidence="5 8" id="KW-1133">Transmembrane helix</keyword>
<feature type="transmembrane region" description="Helical" evidence="8">
    <location>
        <begin position="376"/>
        <end position="394"/>
    </location>
</feature>
<dbReference type="GO" id="GO:0010411">
    <property type="term" value="P:xyloglucan metabolic process"/>
    <property type="evidence" value="ECO:0007669"/>
    <property type="project" value="TreeGrafter"/>
</dbReference>
<gene>
    <name evidence="10" type="ORF">FOMPIDRAFT_1058365</name>
</gene>
<dbReference type="GO" id="GO:0016020">
    <property type="term" value="C:membrane"/>
    <property type="evidence" value="ECO:0007669"/>
    <property type="project" value="UniProtKB-SubCell"/>
</dbReference>
<feature type="transmembrane region" description="Helical" evidence="8">
    <location>
        <begin position="522"/>
        <end position="541"/>
    </location>
</feature>
<organism evidence="10 11">
    <name type="scientific">Fomitopsis schrenkii</name>
    <name type="common">Brown rot fungus</name>
    <dbReference type="NCBI Taxonomy" id="2126942"/>
    <lineage>
        <taxon>Eukaryota</taxon>
        <taxon>Fungi</taxon>
        <taxon>Dikarya</taxon>
        <taxon>Basidiomycota</taxon>
        <taxon>Agaricomycotina</taxon>
        <taxon>Agaricomycetes</taxon>
        <taxon>Polyporales</taxon>
        <taxon>Fomitopsis</taxon>
    </lineage>
</organism>
<evidence type="ECO:0000256" key="7">
    <source>
        <dbReference type="ARBA" id="ARBA00023180"/>
    </source>
</evidence>
<dbReference type="HOGENOM" id="CLU_008003_0_1_1"/>
<dbReference type="EMBL" id="KE504128">
    <property type="protein sequence ID" value="EPT04032.1"/>
    <property type="molecule type" value="Genomic_DNA"/>
</dbReference>
<dbReference type="InParanoid" id="S8EFZ6"/>
<feature type="transmembrane region" description="Helical" evidence="8">
    <location>
        <begin position="406"/>
        <end position="426"/>
    </location>
</feature>
<evidence type="ECO:0000256" key="1">
    <source>
        <dbReference type="ARBA" id="ARBA00004141"/>
    </source>
</evidence>
<keyword evidence="7" id="KW-0325">Glycoprotein</keyword>
<feature type="transmembrane region" description="Helical" evidence="8">
    <location>
        <begin position="633"/>
        <end position="652"/>
    </location>
</feature>
<dbReference type="PANTHER" id="PTHR13533">
    <property type="entry name" value="N-ACETYLNEURAMINATE 9-O-ACETYLTRANSFERASE"/>
    <property type="match status" value="1"/>
</dbReference>
<evidence type="ECO:0000256" key="5">
    <source>
        <dbReference type="ARBA" id="ARBA00022989"/>
    </source>
</evidence>
<feature type="transmembrane region" description="Helical" evidence="8">
    <location>
        <begin position="695"/>
        <end position="713"/>
    </location>
</feature>
<dbReference type="OrthoDB" id="1932925at2759"/>
<evidence type="ECO:0000256" key="3">
    <source>
        <dbReference type="ARBA" id="ARBA00022679"/>
    </source>
</evidence>
<evidence type="ECO:0000259" key="9">
    <source>
        <dbReference type="Pfam" id="PF07779"/>
    </source>
</evidence>
<comment type="similarity">
    <text evidence="2">Belongs to the PC-esterase family. CASD1 subfamily.</text>
</comment>
<evidence type="ECO:0000256" key="2">
    <source>
        <dbReference type="ARBA" id="ARBA00010666"/>
    </source>
</evidence>